<dbReference type="InterPro" id="IPR011008">
    <property type="entry name" value="Dimeric_a/b-barrel"/>
</dbReference>
<evidence type="ECO:0000256" key="2">
    <source>
        <dbReference type="ARBA" id="ARBA00023125"/>
    </source>
</evidence>
<dbReference type="Gene3D" id="3.30.70.920">
    <property type="match status" value="1"/>
</dbReference>
<evidence type="ECO:0000313" key="5">
    <source>
        <dbReference type="EMBL" id="TLU64153.1"/>
    </source>
</evidence>
<keyword evidence="2" id="KW-0238">DNA-binding</keyword>
<dbReference type="InterPro" id="IPR036388">
    <property type="entry name" value="WH-like_DNA-bd_sf"/>
</dbReference>
<keyword evidence="6" id="KW-1185">Reference proteome</keyword>
<comment type="caution">
    <text evidence="5">The sequence shown here is derived from an EMBL/GenBank/DDBJ whole genome shotgun (WGS) entry which is preliminary data.</text>
</comment>
<dbReference type="PROSITE" id="PS00519">
    <property type="entry name" value="HTH_ASNC_1"/>
    <property type="match status" value="1"/>
</dbReference>
<sequence>MKKTIKIDSYNKKILATLHLQADLTNVELAAKVNLSPSACFQRVKSLKEAGYFRTFHADVNLEQICEHVLAYIEFTLADNSAPVCRKFAAAIDEIPQIMDCMRMSGEVDFISLCCFSDIKALNEACDRLSDKSELCIKRIKTRIVLDRTKFFLGYPLAHLKWFDENTQMDDS</sequence>
<dbReference type="InterPro" id="IPR011991">
    <property type="entry name" value="ArsR-like_HTH"/>
</dbReference>
<dbReference type="Pfam" id="PF01037">
    <property type="entry name" value="AsnC_trans_reg"/>
    <property type="match status" value="1"/>
</dbReference>
<dbReference type="Pfam" id="PF13412">
    <property type="entry name" value="HTH_24"/>
    <property type="match status" value="1"/>
</dbReference>
<dbReference type="Proteomes" id="UP000307790">
    <property type="component" value="Unassembled WGS sequence"/>
</dbReference>
<proteinExistence type="predicted"/>
<evidence type="ECO:0000256" key="1">
    <source>
        <dbReference type="ARBA" id="ARBA00023015"/>
    </source>
</evidence>
<dbReference type="GO" id="GO:0043200">
    <property type="term" value="P:response to amino acid"/>
    <property type="evidence" value="ECO:0007669"/>
    <property type="project" value="TreeGrafter"/>
</dbReference>
<dbReference type="PANTHER" id="PTHR30154:SF34">
    <property type="entry name" value="TRANSCRIPTIONAL REGULATOR AZLB"/>
    <property type="match status" value="1"/>
</dbReference>
<dbReference type="SUPFAM" id="SSF54909">
    <property type="entry name" value="Dimeric alpha+beta barrel"/>
    <property type="match status" value="1"/>
</dbReference>
<dbReference type="SUPFAM" id="SSF46785">
    <property type="entry name" value="Winged helix' DNA-binding domain"/>
    <property type="match status" value="1"/>
</dbReference>
<dbReference type="Gene3D" id="1.10.10.10">
    <property type="entry name" value="Winged helix-like DNA-binding domain superfamily/Winged helix DNA-binding domain"/>
    <property type="match status" value="1"/>
</dbReference>
<dbReference type="GO" id="GO:0005829">
    <property type="term" value="C:cytosol"/>
    <property type="evidence" value="ECO:0007669"/>
    <property type="project" value="TreeGrafter"/>
</dbReference>
<dbReference type="InterPro" id="IPR019888">
    <property type="entry name" value="Tscrpt_reg_AsnC-like"/>
</dbReference>
<gene>
    <name evidence="5" type="ORF">FE810_12665</name>
</gene>
<organism evidence="5 6">
    <name type="scientific">Thalassotalea litorea</name>
    <dbReference type="NCBI Taxonomy" id="2020715"/>
    <lineage>
        <taxon>Bacteria</taxon>
        <taxon>Pseudomonadati</taxon>
        <taxon>Pseudomonadota</taxon>
        <taxon>Gammaproteobacteria</taxon>
        <taxon>Alteromonadales</taxon>
        <taxon>Colwelliaceae</taxon>
        <taxon>Thalassotalea</taxon>
    </lineage>
</organism>
<dbReference type="InterPro" id="IPR000485">
    <property type="entry name" value="AsnC-type_HTH_dom"/>
</dbReference>
<protein>
    <submittedName>
        <fullName evidence="5">Lrp/AsnC family transcriptional regulator</fullName>
    </submittedName>
</protein>
<evidence type="ECO:0000259" key="4">
    <source>
        <dbReference type="Pfam" id="PF01037"/>
    </source>
</evidence>
<dbReference type="PANTHER" id="PTHR30154">
    <property type="entry name" value="LEUCINE-RESPONSIVE REGULATORY PROTEIN"/>
    <property type="match status" value="1"/>
</dbReference>
<evidence type="ECO:0000313" key="6">
    <source>
        <dbReference type="Proteomes" id="UP000307790"/>
    </source>
</evidence>
<feature type="domain" description="Transcription regulator AsnC/Lrp ligand binding" evidence="4">
    <location>
        <begin position="74"/>
        <end position="147"/>
    </location>
</feature>
<name>A0A5R9II66_9GAMM</name>
<evidence type="ECO:0000256" key="3">
    <source>
        <dbReference type="ARBA" id="ARBA00023163"/>
    </source>
</evidence>
<accession>A0A5R9II66</accession>
<dbReference type="GO" id="GO:0006355">
    <property type="term" value="P:regulation of DNA-templated transcription"/>
    <property type="evidence" value="ECO:0007669"/>
    <property type="project" value="UniProtKB-ARBA"/>
</dbReference>
<dbReference type="EMBL" id="VCBC01000012">
    <property type="protein sequence ID" value="TLU64153.1"/>
    <property type="molecule type" value="Genomic_DNA"/>
</dbReference>
<dbReference type="GO" id="GO:0043565">
    <property type="term" value="F:sequence-specific DNA binding"/>
    <property type="evidence" value="ECO:0007669"/>
    <property type="project" value="InterPro"/>
</dbReference>
<dbReference type="InterPro" id="IPR036390">
    <property type="entry name" value="WH_DNA-bd_sf"/>
</dbReference>
<dbReference type="OrthoDB" id="8590699at2"/>
<dbReference type="InterPro" id="IPR019885">
    <property type="entry name" value="Tscrpt_reg_HTH_AsnC-type_CS"/>
</dbReference>
<keyword evidence="3" id="KW-0804">Transcription</keyword>
<dbReference type="InterPro" id="IPR019887">
    <property type="entry name" value="Tscrpt_reg_AsnC/Lrp_C"/>
</dbReference>
<dbReference type="SMART" id="SM00344">
    <property type="entry name" value="HTH_ASNC"/>
    <property type="match status" value="1"/>
</dbReference>
<keyword evidence="1" id="KW-0805">Transcription regulation</keyword>
<dbReference type="PRINTS" id="PR00033">
    <property type="entry name" value="HTHASNC"/>
</dbReference>
<dbReference type="AlphaFoldDB" id="A0A5R9II66"/>
<dbReference type="CDD" id="cd00090">
    <property type="entry name" value="HTH_ARSR"/>
    <property type="match status" value="1"/>
</dbReference>
<reference evidence="5 6" key="1">
    <citation type="submission" date="2019-05" db="EMBL/GenBank/DDBJ databases">
        <title>Genome sequences of Thalassotalea litorea 1K03283.</title>
        <authorList>
            <person name="Zhang D."/>
        </authorList>
    </citation>
    <scope>NUCLEOTIDE SEQUENCE [LARGE SCALE GENOMIC DNA]</scope>
    <source>
        <strain evidence="5 6">MCCC 1K03283</strain>
    </source>
</reference>
<dbReference type="RefSeq" id="WP_138320436.1">
    <property type="nucleotide sequence ID" value="NZ_VCBC01000012.1"/>
</dbReference>